<protein>
    <submittedName>
        <fullName evidence="1">Uncharacterized protein</fullName>
    </submittedName>
</protein>
<accession>A0A1I5C3P4</accession>
<keyword evidence="2" id="KW-1185">Reference proteome</keyword>
<dbReference type="OrthoDB" id="9804828at2"/>
<dbReference type="EMBL" id="FOVJ01000003">
    <property type="protein sequence ID" value="SFN81422.1"/>
    <property type="molecule type" value="Genomic_DNA"/>
</dbReference>
<reference evidence="2" key="1">
    <citation type="submission" date="2016-10" db="EMBL/GenBank/DDBJ databases">
        <authorList>
            <person name="Varghese N."/>
        </authorList>
    </citation>
    <scope>NUCLEOTIDE SEQUENCE [LARGE SCALE GENOMIC DNA]</scope>
    <source>
        <strain evidence="2">Nsp8</strain>
    </source>
</reference>
<dbReference type="Proteomes" id="UP000183107">
    <property type="component" value="Unassembled WGS sequence"/>
</dbReference>
<sequence length="79" mass="8718">MSLNLDSETIMIRCPHCSAMYEELISRLKYEPKLSCPSCEKYVGVNLLELYTALDSAEKSCEALFQKLAGAAGGRSLPE</sequence>
<name>A0A1I5C3P4_9PROT</name>
<evidence type="ECO:0000313" key="1">
    <source>
        <dbReference type="EMBL" id="SFN81422.1"/>
    </source>
</evidence>
<dbReference type="RefSeq" id="WP_074796985.1">
    <property type="nucleotide sequence ID" value="NZ_FOVY01000013.1"/>
</dbReference>
<organism evidence="1 2">
    <name type="scientific">Nitrosospira briensis</name>
    <dbReference type="NCBI Taxonomy" id="35799"/>
    <lineage>
        <taxon>Bacteria</taxon>
        <taxon>Pseudomonadati</taxon>
        <taxon>Pseudomonadota</taxon>
        <taxon>Betaproteobacteria</taxon>
        <taxon>Nitrosomonadales</taxon>
        <taxon>Nitrosomonadaceae</taxon>
        <taxon>Nitrosospira</taxon>
    </lineage>
</organism>
<dbReference type="AlphaFoldDB" id="A0A1I5C3P4"/>
<evidence type="ECO:0000313" key="2">
    <source>
        <dbReference type="Proteomes" id="UP000183107"/>
    </source>
</evidence>
<gene>
    <name evidence="1" type="ORF">SAMN05216386_1944</name>
</gene>
<proteinExistence type="predicted"/>